<keyword evidence="2 4" id="KW-0067">ATP-binding</keyword>
<dbReference type="GO" id="GO:0005524">
    <property type="term" value="F:ATP binding"/>
    <property type="evidence" value="ECO:0007669"/>
    <property type="project" value="UniProtKB-UniRule"/>
</dbReference>
<keyword evidence="1 4" id="KW-0547">Nucleotide-binding</keyword>
<protein>
    <submittedName>
        <fullName evidence="7">RNase adapter RapZ</fullName>
    </submittedName>
</protein>
<dbReference type="RefSeq" id="WP_196396590.1">
    <property type="nucleotide sequence ID" value="NZ_JADNYM010000010.1"/>
</dbReference>
<feature type="binding site" evidence="4">
    <location>
        <begin position="30"/>
        <end position="37"/>
    </location>
    <ligand>
        <name>ATP</name>
        <dbReference type="ChEBI" id="CHEBI:30616"/>
    </ligand>
</feature>
<dbReference type="InterPro" id="IPR053930">
    <property type="entry name" value="RapZ-like_N"/>
</dbReference>
<keyword evidence="3 4" id="KW-0342">GTP-binding</keyword>
<evidence type="ECO:0000256" key="3">
    <source>
        <dbReference type="ARBA" id="ARBA00023134"/>
    </source>
</evidence>
<feature type="domain" description="RapZ C-terminal" evidence="6">
    <location>
        <begin position="185"/>
        <end position="304"/>
    </location>
</feature>
<dbReference type="HAMAP" id="MF_00636">
    <property type="entry name" value="RapZ_like"/>
    <property type="match status" value="1"/>
</dbReference>
<feature type="binding site" evidence="4">
    <location>
        <begin position="81"/>
        <end position="84"/>
    </location>
    <ligand>
        <name>GTP</name>
        <dbReference type="ChEBI" id="CHEBI:37565"/>
    </ligand>
</feature>
<dbReference type="GO" id="GO:0005525">
    <property type="term" value="F:GTP binding"/>
    <property type="evidence" value="ECO:0007669"/>
    <property type="project" value="UniProtKB-UniRule"/>
</dbReference>
<name>A0A931CJV7_9MICC</name>
<evidence type="ECO:0000259" key="6">
    <source>
        <dbReference type="Pfam" id="PF22740"/>
    </source>
</evidence>
<dbReference type="InterPro" id="IPR053931">
    <property type="entry name" value="RapZ_C"/>
</dbReference>
<proteinExistence type="inferred from homology"/>
<dbReference type="Pfam" id="PF03668">
    <property type="entry name" value="RapZ-like_N"/>
    <property type="match status" value="1"/>
</dbReference>
<evidence type="ECO:0000313" key="7">
    <source>
        <dbReference type="EMBL" id="MBG0739653.1"/>
    </source>
</evidence>
<dbReference type="InterPro" id="IPR005337">
    <property type="entry name" value="RapZ-like"/>
</dbReference>
<dbReference type="Proteomes" id="UP000655366">
    <property type="component" value="Unassembled WGS sequence"/>
</dbReference>
<feature type="domain" description="RapZ-like N-terminal" evidence="5">
    <location>
        <begin position="24"/>
        <end position="177"/>
    </location>
</feature>
<evidence type="ECO:0000259" key="5">
    <source>
        <dbReference type="Pfam" id="PF03668"/>
    </source>
</evidence>
<dbReference type="SUPFAM" id="SSF52540">
    <property type="entry name" value="P-loop containing nucleoside triphosphate hydrolases"/>
    <property type="match status" value="1"/>
</dbReference>
<evidence type="ECO:0000256" key="2">
    <source>
        <dbReference type="ARBA" id="ARBA00022840"/>
    </source>
</evidence>
<dbReference type="NCBIfam" id="NF003828">
    <property type="entry name" value="PRK05416.1"/>
    <property type="match status" value="1"/>
</dbReference>
<sequence>MTEHNTTPLSADMDLTPIKPVESELLVVTGMSGAGRSTAANALEDHGWYVVENLPPQMLGTLAELMSRMPQALPKLAVVIDVRSKGLFSDIRESLNALAAGGISFRVLFLDASDETLVRRFEQGRRPHPLQGDGRMLDGIAAERDLLTEMKSSSEMVLDTSIMNVHELGSAVTELFSETGPVVLRLTVMSFGFKYGLPVDANYVADVRFIPNPHWVPQLRPHTGLDQDVSNFVLVENNACEFVDRYVHALEPVLAGYRRENKHYATIAVGCTGGKHRSVAVAVELAKRLAQFPRVTVSTRHRDLGRE</sequence>
<evidence type="ECO:0000256" key="1">
    <source>
        <dbReference type="ARBA" id="ARBA00022741"/>
    </source>
</evidence>
<dbReference type="PIRSF" id="PIRSF005052">
    <property type="entry name" value="P-loopkin"/>
    <property type="match status" value="1"/>
</dbReference>
<comment type="caution">
    <text evidence="7">The sequence shown here is derived from an EMBL/GenBank/DDBJ whole genome shotgun (WGS) entry which is preliminary data.</text>
</comment>
<reference evidence="7 8" key="1">
    <citation type="submission" date="2020-11" db="EMBL/GenBank/DDBJ databases">
        <title>Arthrobacter antarcticus sp. nov., isolated from Antarctic Soil.</title>
        <authorList>
            <person name="Li J."/>
        </authorList>
    </citation>
    <scope>NUCLEOTIDE SEQUENCE [LARGE SCALE GENOMIC DNA]</scope>
    <source>
        <strain evidence="7 8">Z1-20</strain>
    </source>
</reference>
<keyword evidence="8" id="KW-1185">Reference proteome</keyword>
<dbReference type="PANTHER" id="PTHR30448">
    <property type="entry name" value="RNASE ADAPTER PROTEIN RAPZ"/>
    <property type="match status" value="1"/>
</dbReference>
<dbReference type="AlphaFoldDB" id="A0A931CJV7"/>
<dbReference type="Pfam" id="PF22740">
    <property type="entry name" value="PapZ_C"/>
    <property type="match status" value="1"/>
</dbReference>
<evidence type="ECO:0000313" key="8">
    <source>
        <dbReference type="Proteomes" id="UP000655366"/>
    </source>
</evidence>
<accession>A0A931CJV7</accession>
<dbReference type="InterPro" id="IPR027417">
    <property type="entry name" value="P-loop_NTPase"/>
</dbReference>
<organism evidence="7 8">
    <name type="scientific">Arthrobacter terrae</name>
    <dbReference type="NCBI Taxonomy" id="2935737"/>
    <lineage>
        <taxon>Bacteria</taxon>
        <taxon>Bacillati</taxon>
        <taxon>Actinomycetota</taxon>
        <taxon>Actinomycetes</taxon>
        <taxon>Micrococcales</taxon>
        <taxon>Micrococcaceae</taxon>
        <taxon>Arthrobacter</taxon>
    </lineage>
</organism>
<evidence type="ECO:0000256" key="4">
    <source>
        <dbReference type="HAMAP-Rule" id="MF_00636"/>
    </source>
</evidence>
<dbReference type="Gene3D" id="3.40.50.300">
    <property type="entry name" value="P-loop containing nucleotide triphosphate hydrolases"/>
    <property type="match status" value="1"/>
</dbReference>
<dbReference type="PANTHER" id="PTHR30448:SF0">
    <property type="entry name" value="RNASE ADAPTER PROTEIN RAPZ"/>
    <property type="match status" value="1"/>
</dbReference>
<gene>
    <name evidence="7" type="primary">rapZ</name>
    <name evidence="7" type="ORF">IV500_09670</name>
</gene>
<dbReference type="EMBL" id="JADNYM010000010">
    <property type="protein sequence ID" value="MBG0739653.1"/>
    <property type="molecule type" value="Genomic_DNA"/>
</dbReference>